<feature type="transmembrane region" description="Helical" evidence="1">
    <location>
        <begin position="354"/>
        <end position="376"/>
    </location>
</feature>
<feature type="transmembrane region" description="Helical" evidence="1">
    <location>
        <begin position="78"/>
        <end position="101"/>
    </location>
</feature>
<accession>A0A7K1J768</accession>
<feature type="transmembrane region" description="Helical" evidence="1">
    <location>
        <begin position="39"/>
        <end position="66"/>
    </location>
</feature>
<dbReference type="AlphaFoldDB" id="A0A7K1J768"/>
<evidence type="ECO:0000313" key="3">
    <source>
        <dbReference type="Proteomes" id="UP000487882"/>
    </source>
</evidence>
<name>A0A7K1J768_9BIFI</name>
<feature type="transmembrane region" description="Helical" evidence="1">
    <location>
        <begin position="481"/>
        <end position="506"/>
    </location>
</feature>
<feature type="transmembrane region" description="Helical" evidence="1">
    <location>
        <begin position="401"/>
        <end position="421"/>
    </location>
</feature>
<keyword evidence="1" id="KW-0472">Membrane</keyword>
<dbReference type="Proteomes" id="UP000487882">
    <property type="component" value="Unassembled WGS sequence"/>
</dbReference>
<organism evidence="2 3">
    <name type="scientific">Bifidobacterium canis</name>
    <dbReference type="NCBI Taxonomy" id="2610880"/>
    <lineage>
        <taxon>Bacteria</taxon>
        <taxon>Bacillati</taxon>
        <taxon>Actinomycetota</taxon>
        <taxon>Actinomycetes</taxon>
        <taxon>Bifidobacteriales</taxon>
        <taxon>Bifidobacteriaceae</taxon>
        <taxon>Bifidobacterium</taxon>
    </lineage>
</organism>
<keyword evidence="1" id="KW-1133">Transmembrane helix</keyword>
<dbReference type="EMBL" id="WNLP01000012">
    <property type="protein sequence ID" value="MUH60504.1"/>
    <property type="molecule type" value="Genomic_DNA"/>
</dbReference>
<evidence type="ECO:0000313" key="2">
    <source>
        <dbReference type="EMBL" id="MUH60504.1"/>
    </source>
</evidence>
<comment type="caution">
    <text evidence="2">The sequence shown here is derived from an EMBL/GenBank/DDBJ whole genome shotgun (WGS) entry which is preliminary data.</text>
</comment>
<feature type="transmembrane region" description="Helical" evidence="1">
    <location>
        <begin position="195"/>
        <end position="214"/>
    </location>
</feature>
<feature type="transmembrane region" description="Helical" evidence="1">
    <location>
        <begin position="512"/>
        <end position="534"/>
    </location>
</feature>
<reference evidence="2 3" key="1">
    <citation type="submission" date="2019-09" db="EMBL/GenBank/DDBJ databases">
        <title>Bifidobacterium canis sp. nov., isolated from the digestive tract of German Shepherd dog puppy.</title>
        <authorList>
            <person name="Bunesova V."/>
        </authorList>
    </citation>
    <scope>NUCLEOTIDE SEQUENCE [LARGE SCALE GENOMIC DNA]</scope>
    <source>
        <strain evidence="2 3">GSD1FS</strain>
    </source>
</reference>
<feature type="transmembrane region" description="Helical" evidence="1">
    <location>
        <begin position="261"/>
        <end position="284"/>
    </location>
</feature>
<feature type="transmembrane region" description="Helical" evidence="1">
    <location>
        <begin position="441"/>
        <end position="460"/>
    </location>
</feature>
<gene>
    <name evidence="2" type="ORF">GSD1FS_1877</name>
</gene>
<feature type="transmembrane region" description="Helical" evidence="1">
    <location>
        <begin position="331"/>
        <end position="348"/>
    </location>
</feature>
<proteinExistence type="predicted"/>
<feature type="transmembrane region" description="Helical" evidence="1">
    <location>
        <begin position="155"/>
        <end position="175"/>
    </location>
</feature>
<keyword evidence="1" id="KW-0812">Transmembrane</keyword>
<dbReference type="RefSeq" id="WP_246166182.1">
    <property type="nucleotide sequence ID" value="NZ_WNLP01000012.1"/>
</dbReference>
<protein>
    <submittedName>
        <fullName evidence="2">Transporter</fullName>
    </submittedName>
</protein>
<evidence type="ECO:0000256" key="1">
    <source>
        <dbReference type="SAM" id="Phobius"/>
    </source>
</evidence>
<feature type="transmembrane region" description="Helical" evidence="1">
    <location>
        <begin position="122"/>
        <end position="149"/>
    </location>
</feature>
<keyword evidence="3" id="KW-1185">Reference proteome</keyword>
<sequence length="557" mass="60135">MSAPTSQPAAPKRSGTIATMVRLRWSLTMAALHKSVWQVVGYVLAAVMAVGIFIGVAAAAISFVYATAPYDSGFIDGLHATMVIGGSIGILFTMLMQLLLIGESSTMSAQKFSLFGIPDRTLVAGLYAAAFTGIPAICALLSLFAWSYVYSPMGVAALLAGILSAILTVALAMCFSKAVLSLAGQITRTNSGKNALYLIAMVVLIVSAQLPSIIMNTSTGDDGYTYNMGALMRGTTIAGWLPFGWTFELPFDAYFGNFGALLTRVALTIAFCALCYACSVWCIARERLQGEPQQSTKSEKTIGMFARVPDNAAGAISARTWTFLRRDPRQAISFILPVLFIVIFQLESHGEPMVVWQCLLWMGIMLLIGESNGLAYDGRAYAMEQIAGVRGKDDRWGRTRVYLMIFVVYYLLSAALTFALTGDWRTESGILQGTVCSVVGFGVSLIALGCAEFYSTILLYPVPSIEKPFSSPQGRAMAQGFFPFAYMLSSVLLAAPTWIAAIILAFTNWGLYWLLMPIALANGIGMLWLGVWLGGKMLDARGLKILQTLDDFASLQK</sequence>